<feature type="chain" id="PRO_5002808178" evidence="1">
    <location>
        <begin position="21"/>
        <end position="105"/>
    </location>
</feature>
<feature type="signal peptide" evidence="1">
    <location>
        <begin position="1"/>
        <end position="20"/>
    </location>
</feature>
<dbReference type="OMA" id="RNAWQSM"/>
<reference evidence="2 3" key="1">
    <citation type="journal article" date="2007" name="Nature">
        <title>Evolution of genes and genomes on the Drosophila phylogeny.</title>
        <authorList>
            <consortium name="Drosophila 12 Genomes Consortium"/>
            <person name="Clark A.G."/>
            <person name="Eisen M.B."/>
            <person name="Smith D.R."/>
            <person name="Bergman C.M."/>
            <person name="Oliver B."/>
            <person name="Markow T.A."/>
            <person name="Kaufman T.C."/>
            <person name="Kellis M."/>
            <person name="Gelbart W."/>
            <person name="Iyer V.N."/>
            <person name="Pollard D.A."/>
            <person name="Sackton T.B."/>
            <person name="Larracuente A.M."/>
            <person name="Singh N.D."/>
            <person name="Abad J.P."/>
            <person name="Abt D.N."/>
            <person name="Adryan B."/>
            <person name="Aguade M."/>
            <person name="Akashi H."/>
            <person name="Anderson W.W."/>
            <person name="Aquadro C.F."/>
            <person name="Ardell D.H."/>
            <person name="Arguello R."/>
            <person name="Artieri C.G."/>
            <person name="Barbash D.A."/>
            <person name="Barker D."/>
            <person name="Barsanti P."/>
            <person name="Batterham P."/>
            <person name="Batzoglou S."/>
            <person name="Begun D."/>
            <person name="Bhutkar A."/>
            <person name="Blanco E."/>
            <person name="Bosak S.A."/>
            <person name="Bradley R.K."/>
            <person name="Brand A.D."/>
            <person name="Brent M.R."/>
            <person name="Brooks A.N."/>
            <person name="Brown R.H."/>
            <person name="Butlin R.K."/>
            <person name="Caggese C."/>
            <person name="Calvi B.R."/>
            <person name="Bernardo de Carvalho A."/>
            <person name="Caspi A."/>
            <person name="Castrezana S."/>
            <person name="Celniker S.E."/>
            <person name="Chang J.L."/>
            <person name="Chapple C."/>
            <person name="Chatterji S."/>
            <person name="Chinwalla A."/>
            <person name="Civetta A."/>
            <person name="Clifton S.W."/>
            <person name="Comeron J.M."/>
            <person name="Costello J.C."/>
            <person name="Coyne J.A."/>
            <person name="Daub J."/>
            <person name="David R.G."/>
            <person name="Delcher A.L."/>
            <person name="Delehaunty K."/>
            <person name="Do C.B."/>
            <person name="Ebling H."/>
            <person name="Edwards K."/>
            <person name="Eickbush T."/>
            <person name="Evans J.D."/>
            <person name="Filipski A."/>
            <person name="Findeiss S."/>
            <person name="Freyhult E."/>
            <person name="Fulton L."/>
            <person name="Fulton R."/>
            <person name="Garcia A.C."/>
            <person name="Gardiner A."/>
            <person name="Garfield D.A."/>
            <person name="Garvin B.E."/>
            <person name="Gibson G."/>
            <person name="Gilbert D."/>
            <person name="Gnerre S."/>
            <person name="Godfrey J."/>
            <person name="Good R."/>
            <person name="Gotea V."/>
            <person name="Gravely B."/>
            <person name="Greenberg A.J."/>
            <person name="Griffiths-Jones S."/>
            <person name="Gross S."/>
            <person name="Guigo R."/>
            <person name="Gustafson E.A."/>
            <person name="Haerty W."/>
            <person name="Hahn M.W."/>
            <person name="Halligan D.L."/>
            <person name="Halpern A.L."/>
            <person name="Halter G.M."/>
            <person name="Han M.V."/>
            <person name="Heger A."/>
            <person name="Hillier L."/>
            <person name="Hinrichs A.S."/>
            <person name="Holmes I."/>
            <person name="Hoskins R.A."/>
            <person name="Hubisz M.J."/>
            <person name="Hultmark D."/>
            <person name="Huntley M.A."/>
            <person name="Jaffe D.B."/>
            <person name="Jagadeeshan S."/>
            <person name="Jeck W.R."/>
            <person name="Johnson J."/>
            <person name="Jones C.D."/>
            <person name="Jordan W.C."/>
            <person name="Karpen G.H."/>
            <person name="Kataoka E."/>
            <person name="Keightley P.D."/>
            <person name="Kheradpour P."/>
            <person name="Kirkness E.F."/>
            <person name="Koerich L.B."/>
            <person name="Kristiansen K."/>
            <person name="Kudrna D."/>
            <person name="Kulathinal R.J."/>
            <person name="Kumar S."/>
            <person name="Kwok R."/>
            <person name="Lander E."/>
            <person name="Langley C.H."/>
            <person name="Lapoint R."/>
            <person name="Lazzaro B.P."/>
            <person name="Lee S.J."/>
            <person name="Levesque L."/>
            <person name="Li R."/>
            <person name="Lin C.F."/>
            <person name="Lin M.F."/>
            <person name="Lindblad-Toh K."/>
            <person name="Llopart A."/>
            <person name="Long M."/>
            <person name="Low L."/>
            <person name="Lozovsky E."/>
            <person name="Lu J."/>
            <person name="Luo M."/>
            <person name="Machado C.A."/>
            <person name="Makalowski W."/>
            <person name="Marzo M."/>
            <person name="Matsuda M."/>
            <person name="Matzkin L."/>
            <person name="McAllister B."/>
            <person name="McBride C.S."/>
            <person name="McKernan B."/>
            <person name="McKernan K."/>
            <person name="Mendez-Lago M."/>
            <person name="Minx P."/>
            <person name="Mollenhauer M.U."/>
            <person name="Montooth K."/>
            <person name="Mount S.M."/>
            <person name="Mu X."/>
            <person name="Myers E."/>
            <person name="Negre B."/>
            <person name="Newfeld S."/>
            <person name="Nielsen R."/>
            <person name="Noor M.A."/>
            <person name="O'Grady P."/>
            <person name="Pachter L."/>
            <person name="Papaceit M."/>
            <person name="Parisi M.J."/>
            <person name="Parisi M."/>
            <person name="Parts L."/>
            <person name="Pedersen J.S."/>
            <person name="Pesole G."/>
            <person name="Phillippy A.M."/>
            <person name="Ponting C.P."/>
            <person name="Pop M."/>
            <person name="Porcelli D."/>
            <person name="Powell J.R."/>
            <person name="Prohaska S."/>
            <person name="Pruitt K."/>
            <person name="Puig M."/>
            <person name="Quesneville H."/>
            <person name="Ram K.R."/>
            <person name="Rand D."/>
            <person name="Rasmussen M.D."/>
            <person name="Reed L.K."/>
            <person name="Reenan R."/>
            <person name="Reily A."/>
            <person name="Remington K.A."/>
            <person name="Rieger T.T."/>
            <person name="Ritchie M.G."/>
            <person name="Robin C."/>
            <person name="Rogers Y.H."/>
            <person name="Rohde C."/>
            <person name="Rozas J."/>
            <person name="Rubenfield M.J."/>
            <person name="Ruiz A."/>
            <person name="Russo S."/>
            <person name="Salzberg S.L."/>
            <person name="Sanchez-Gracia A."/>
            <person name="Saranga D.J."/>
            <person name="Sato H."/>
            <person name="Schaeffer S.W."/>
            <person name="Schatz M.C."/>
            <person name="Schlenke T."/>
            <person name="Schwartz R."/>
            <person name="Segarra C."/>
            <person name="Singh R.S."/>
            <person name="Sirot L."/>
            <person name="Sirota M."/>
            <person name="Sisneros N.B."/>
            <person name="Smith C.D."/>
            <person name="Smith T.F."/>
            <person name="Spieth J."/>
            <person name="Stage D.E."/>
            <person name="Stark A."/>
            <person name="Stephan W."/>
            <person name="Strausberg R.L."/>
            <person name="Strempel S."/>
            <person name="Sturgill D."/>
            <person name="Sutton G."/>
            <person name="Sutton G.G."/>
            <person name="Tao W."/>
            <person name="Teichmann S."/>
            <person name="Tobari Y.N."/>
            <person name="Tomimura Y."/>
            <person name="Tsolas J.M."/>
            <person name="Valente V.L."/>
            <person name="Venter E."/>
            <person name="Venter J.C."/>
            <person name="Vicario S."/>
            <person name="Vieira F.G."/>
            <person name="Vilella A.J."/>
            <person name="Villasante A."/>
            <person name="Walenz B."/>
            <person name="Wang J."/>
            <person name="Wasserman M."/>
            <person name="Watts T."/>
            <person name="Wilson D."/>
            <person name="Wilson R.K."/>
            <person name="Wing R.A."/>
            <person name="Wolfner M.F."/>
            <person name="Wong A."/>
            <person name="Wong G.K."/>
            <person name="Wu C.I."/>
            <person name="Wu G."/>
            <person name="Yamamoto D."/>
            <person name="Yang H.P."/>
            <person name="Yang S.P."/>
            <person name="Yorke J.A."/>
            <person name="Yoshida K."/>
            <person name="Zdobnov E."/>
            <person name="Zhang P."/>
            <person name="Zhang Y."/>
            <person name="Zimin A.V."/>
            <person name="Baldwin J."/>
            <person name="Abdouelleil A."/>
            <person name="Abdulkadir J."/>
            <person name="Abebe A."/>
            <person name="Abera B."/>
            <person name="Abreu J."/>
            <person name="Acer S.C."/>
            <person name="Aftuck L."/>
            <person name="Alexander A."/>
            <person name="An P."/>
            <person name="Anderson E."/>
            <person name="Anderson S."/>
            <person name="Arachi H."/>
            <person name="Azer M."/>
            <person name="Bachantsang P."/>
            <person name="Barry A."/>
            <person name="Bayul T."/>
            <person name="Berlin A."/>
            <person name="Bessette D."/>
            <person name="Bloom T."/>
            <person name="Blye J."/>
            <person name="Boguslavskiy L."/>
            <person name="Bonnet C."/>
            <person name="Boukhgalter B."/>
            <person name="Bourzgui I."/>
            <person name="Brown A."/>
            <person name="Cahill P."/>
            <person name="Channer S."/>
            <person name="Cheshatsang Y."/>
            <person name="Chuda L."/>
            <person name="Citroen M."/>
            <person name="Collymore A."/>
            <person name="Cooke P."/>
            <person name="Costello M."/>
            <person name="D'Aco K."/>
            <person name="Daza R."/>
            <person name="De Haan G."/>
            <person name="DeGray S."/>
            <person name="DeMaso C."/>
            <person name="Dhargay N."/>
            <person name="Dooley K."/>
            <person name="Dooley E."/>
            <person name="Doricent M."/>
            <person name="Dorje P."/>
            <person name="Dorjee K."/>
            <person name="Dupes A."/>
            <person name="Elong R."/>
            <person name="Falk J."/>
            <person name="Farina A."/>
            <person name="Faro S."/>
            <person name="Ferguson D."/>
            <person name="Fisher S."/>
            <person name="Foley C.D."/>
            <person name="Franke A."/>
            <person name="Friedrich D."/>
            <person name="Gadbois L."/>
            <person name="Gearin G."/>
            <person name="Gearin C.R."/>
            <person name="Giannoukos G."/>
            <person name="Goode T."/>
            <person name="Graham J."/>
            <person name="Grandbois E."/>
            <person name="Grewal S."/>
            <person name="Gyaltsen K."/>
            <person name="Hafez N."/>
            <person name="Hagos B."/>
            <person name="Hall J."/>
            <person name="Henson C."/>
            <person name="Hollinger A."/>
            <person name="Honan T."/>
            <person name="Huard M.D."/>
            <person name="Hughes L."/>
            <person name="Hurhula B."/>
            <person name="Husby M.E."/>
            <person name="Kamat A."/>
            <person name="Kanga B."/>
            <person name="Kashin S."/>
            <person name="Khazanovich D."/>
            <person name="Kisner P."/>
            <person name="Lance K."/>
            <person name="Lara M."/>
            <person name="Lee W."/>
            <person name="Lennon N."/>
            <person name="Letendre F."/>
            <person name="LeVine R."/>
            <person name="Lipovsky A."/>
            <person name="Liu X."/>
            <person name="Liu J."/>
            <person name="Liu S."/>
            <person name="Lokyitsang T."/>
            <person name="Lokyitsang Y."/>
            <person name="Lubonja R."/>
            <person name="Lui A."/>
            <person name="MacDonald P."/>
            <person name="Magnisalis V."/>
            <person name="Maru K."/>
            <person name="Matthews C."/>
            <person name="McCusker W."/>
            <person name="McDonough S."/>
            <person name="Mehta T."/>
            <person name="Meldrim J."/>
            <person name="Meneus L."/>
            <person name="Mihai O."/>
            <person name="Mihalev A."/>
            <person name="Mihova T."/>
            <person name="Mittelman R."/>
            <person name="Mlenga V."/>
            <person name="Montmayeur A."/>
            <person name="Mulrain L."/>
            <person name="Navidi A."/>
            <person name="Naylor J."/>
            <person name="Negash T."/>
            <person name="Nguyen T."/>
            <person name="Nguyen N."/>
            <person name="Nicol R."/>
            <person name="Norbu C."/>
            <person name="Norbu N."/>
            <person name="Novod N."/>
            <person name="O'Neill B."/>
            <person name="Osman S."/>
            <person name="Markiewicz E."/>
            <person name="Oyono O.L."/>
            <person name="Patti C."/>
            <person name="Phunkhang P."/>
            <person name="Pierre F."/>
            <person name="Priest M."/>
            <person name="Raghuraman S."/>
            <person name="Rege F."/>
            <person name="Reyes R."/>
            <person name="Rise C."/>
            <person name="Rogov P."/>
            <person name="Ross K."/>
            <person name="Ryan E."/>
            <person name="Settipalli S."/>
            <person name="Shea T."/>
            <person name="Sherpa N."/>
            <person name="Shi L."/>
            <person name="Shih D."/>
            <person name="Sparrow T."/>
            <person name="Spaulding J."/>
            <person name="Stalker J."/>
            <person name="Stange-Thomann N."/>
            <person name="Stavropoulos S."/>
            <person name="Stone C."/>
            <person name="Strader C."/>
            <person name="Tesfaye S."/>
            <person name="Thomson T."/>
            <person name="Thoulutsang Y."/>
            <person name="Thoulutsang D."/>
            <person name="Topham K."/>
            <person name="Topping I."/>
            <person name="Tsamla T."/>
            <person name="Vassiliev H."/>
            <person name="Vo A."/>
            <person name="Wangchuk T."/>
            <person name="Wangdi T."/>
            <person name="Weiand M."/>
            <person name="Wilkinson J."/>
            <person name="Wilson A."/>
            <person name="Yadav S."/>
            <person name="Young G."/>
            <person name="Yu Q."/>
            <person name="Zembek L."/>
            <person name="Zhong D."/>
            <person name="Zimmer A."/>
            <person name="Zwirko Z."/>
            <person name="Jaffe D.B."/>
            <person name="Alvarez P."/>
            <person name="Brockman W."/>
            <person name="Butler J."/>
            <person name="Chin C."/>
            <person name="Gnerre S."/>
            <person name="Grabherr M."/>
            <person name="Kleber M."/>
            <person name="Mauceli E."/>
            <person name="MacCallum I."/>
        </authorList>
    </citation>
    <scope>NUCLEOTIDE SEQUENCE [LARGE SCALE GENOMIC DNA]</scope>
    <source>
        <strain evidence="3">MSH-3 / Tucson 14011-0111.49</strain>
    </source>
</reference>
<keyword evidence="3" id="KW-1185">Reference proteome</keyword>
<dbReference type="AlphaFoldDB" id="B4H7J0"/>
<sequence>MTSALIYALTLIFVLNAANGERAAVDELDVDYSNEYDDVRPHLLYPDESRLDRQISNAARDFEQGISNAWQSIVDSVRTYFEQLKNFFSDGREPNAGNEVFSMDA</sequence>
<accession>B4H7J0</accession>
<dbReference type="KEGG" id="dpe:6601784"/>
<dbReference type="PhylomeDB" id="B4H7J0"/>
<dbReference type="Proteomes" id="UP000008744">
    <property type="component" value="Unassembled WGS sequence"/>
</dbReference>
<keyword evidence="1" id="KW-0732">Signal</keyword>
<dbReference type="EMBL" id="CH479218">
    <property type="protein sequence ID" value="EDW33801.1"/>
    <property type="molecule type" value="Genomic_DNA"/>
</dbReference>
<evidence type="ECO:0000313" key="3">
    <source>
        <dbReference type="Proteomes" id="UP000008744"/>
    </source>
</evidence>
<organism evidence="3">
    <name type="scientific">Drosophila persimilis</name>
    <name type="common">Fruit fly</name>
    <dbReference type="NCBI Taxonomy" id="7234"/>
    <lineage>
        <taxon>Eukaryota</taxon>
        <taxon>Metazoa</taxon>
        <taxon>Ecdysozoa</taxon>
        <taxon>Arthropoda</taxon>
        <taxon>Hexapoda</taxon>
        <taxon>Insecta</taxon>
        <taxon>Pterygota</taxon>
        <taxon>Neoptera</taxon>
        <taxon>Endopterygota</taxon>
        <taxon>Diptera</taxon>
        <taxon>Brachycera</taxon>
        <taxon>Muscomorpha</taxon>
        <taxon>Ephydroidea</taxon>
        <taxon>Drosophilidae</taxon>
        <taxon>Drosophila</taxon>
        <taxon>Sophophora</taxon>
    </lineage>
</organism>
<evidence type="ECO:0000256" key="1">
    <source>
        <dbReference type="SAM" id="SignalP"/>
    </source>
</evidence>
<dbReference type="HOGENOM" id="CLU_2123671_0_0_1"/>
<protein>
    <submittedName>
        <fullName evidence="2">GL26975</fullName>
    </submittedName>
</protein>
<name>B4H7J0_DROPE</name>
<proteinExistence type="predicted"/>
<evidence type="ECO:0000313" key="2">
    <source>
        <dbReference type="EMBL" id="EDW33801.1"/>
    </source>
</evidence>
<gene>
    <name evidence="2" type="primary">Dper\GL26975</name>
    <name evidence="2" type="ORF">Dper_GL26975</name>
</gene>
<dbReference type="OrthoDB" id="7845654at2759"/>